<gene>
    <name evidence="1" type="ORF">WMO38_12545</name>
</gene>
<keyword evidence="2" id="KW-1185">Reference proteome</keyword>
<evidence type="ECO:0008006" key="3">
    <source>
        <dbReference type="Google" id="ProtNLM"/>
    </source>
</evidence>
<dbReference type="Proteomes" id="UP001480973">
    <property type="component" value="Unassembled WGS sequence"/>
</dbReference>
<sequence>MVKRTLRKTISAILAAAIAIGTIGINSIVRTEKINAEQITDEQVLSTDDTNKYIKDNYAQIISNKKYDEANIWGKGVVLLSDAQSSRGSGTNCRYCYSVNEDTVITYMDEKGNKKDIKNKNEDGTVKADNIYFGYLSGSFYNYALVGKDGKIGAIDYNGAEVSFLQKNWYDDIQVYNINEEAYYGLYTKQADETYKYEVVKEDGTLVFSDENVTEVSLIGKSYQLLYRGMIISHSDDSVSVYDMTGKKMYQGKTGFDPDFKTKSDYKYIILDYSNFFVYINFDTGKVCVENGRYKRYKYICSMREDKAVFYNENMDEQFFIDGNWKYFSMYGDNIEITDSNGKSIIRDSSGHCWPQQSMKFVQYDRDYNGAVFEDDNGDVWYYYNNGNIKKDMKQIRDLCNETVKNIKGVAPNYYYETIYNAGILYKYNSSGEDCYLFVSKESNFTDVKVLRGNLGYDDKGICSYDVVDKNIDINGASKTFYYRINKMYDFSSEKIVEKMPDMEWYSDSKNYSSYYYTEDGKKYNVNNNGSYKEIIYTTQTTVKYIGDTGYYTDKIDNRCGLYDPEGNEVDINLDELYNDENNKNIDVALTNTSNEYPYFIIHYYRYNEDKSTTFYYNLYSYDGKLMLNNYKHCIKTGDLYIVICEDGTVLRLNNLAKKTLSDVIKDEEIKIDKTYNSDVQLVLGLSENLSAKDVSDKFDDVKICDKDGNELTNSDKVGTGCEIQLIKSGSVMDKAVVVIKGDTDGNGLIDVLDMELIQKSILGIDILTGVYEKAALLSEGNNDISVLDLEAVQKDILGLSKINK</sequence>
<dbReference type="PROSITE" id="PS00018">
    <property type="entry name" value="EF_HAND_1"/>
    <property type="match status" value="1"/>
</dbReference>
<dbReference type="Gene3D" id="1.10.1330.10">
    <property type="entry name" value="Dockerin domain"/>
    <property type="match status" value="1"/>
</dbReference>
<organism evidence="1 2">
    <name type="scientific">Lachnospira intestinalis</name>
    <dbReference type="NCBI Taxonomy" id="3133158"/>
    <lineage>
        <taxon>Bacteria</taxon>
        <taxon>Bacillati</taxon>
        <taxon>Bacillota</taxon>
        <taxon>Clostridia</taxon>
        <taxon>Lachnospirales</taxon>
        <taxon>Lachnospiraceae</taxon>
        <taxon>Lachnospira</taxon>
    </lineage>
</organism>
<dbReference type="InterPro" id="IPR018247">
    <property type="entry name" value="EF_Hand_1_Ca_BS"/>
</dbReference>
<accession>A0ABV1GRW2</accession>
<evidence type="ECO:0000313" key="1">
    <source>
        <dbReference type="EMBL" id="MEQ2535935.1"/>
    </source>
</evidence>
<evidence type="ECO:0000313" key="2">
    <source>
        <dbReference type="Proteomes" id="UP001480973"/>
    </source>
</evidence>
<dbReference type="InterPro" id="IPR036439">
    <property type="entry name" value="Dockerin_dom_sf"/>
</dbReference>
<proteinExistence type="predicted"/>
<protein>
    <recommendedName>
        <fullName evidence="3">Dockerin domain-containing protein</fullName>
    </recommendedName>
</protein>
<reference evidence="1 2" key="1">
    <citation type="submission" date="2024-03" db="EMBL/GenBank/DDBJ databases">
        <title>Human intestinal bacterial collection.</title>
        <authorList>
            <person name="Pauvert C."/>
            <person name="Hitch T.C.A."/>
            <person name="Clavel T."/>
        </authorList>
    </citation>
    <scope>NUCLEOTIDE SEQUENCE [LARGE SCALE GENOMIC DNA]</scope>
    <source>
        <strain evidence="1 2">CLA-JM-H10</strain>
    </source>
</reference>
<dbReference type="EMBL" id="JBBMES010000017">
    <property type="protein sequence ID" value="MEQ2535935.1"/>
    <property type="molecule type" value="Genomic_DNA"/>
</dbReference>
<comment type="caution">
    <text evidence="1">The sequence shown here is derived from an EMBL/GenBank/DDBJ whole genome shotgun (WGS) entry which is preliminary data.</text>
</comment>
<name>A0ABV1GRW2_9FIRM</name>